<dbReference type="EMBL" id="UGSS01000002">
    <property type="protein sequence ID" value="SUB32813.1"/>
    <property type="molecule type" value="Genomic_DNA"/>
</dbReference>
<organism evidence="1 2">
    <name type="scientific">[Pasteurella] mairii</name>
    <dbReference type="NCBI Taxonomy" id="757"/>
    <lineage>
        <taxon>Bacteria</taxon>
        <taxon>Pseudomonadati</taxon>
        <taxon>Pseudomonadota</taxon>
        <taxon>Gammaproteobacteria</taxon>
        <taxon>Pasteurellales</taxon>
        <taxon>Pasteurellaceae</taxon>
    </lineage>
</organism>
<sequence length="68" mass="8264">MNKKLAQLNHIFNELDEYHGDGEKIARRLEHMVTTGYFSRNEAYAVALIYKRYKKIEARHNRDEKYYL</sequence>
<reference evidence="1 2" key="1">
    <citation type="submission" date="2018-06" db="EMBL/GenBank/DDBJ databases">
        <authorList>
            <consortium name="Pathogen Informatics"/>
            <person name="Doyle S."/>
        </authorList>
    </citation>
    <scope>NUCLEOTIDE SEQUENCE [LARGE SCALE GENOMIC DNA]</scope>
    <source>
        <strain evidence="1 2">NCTC10699</strain>
    </source>
</reference>
<name>A0A379B2G5_9PAST</name>
<evidence type="ECO:0000313" key="2">
    <source>
        <dbReference type="Proteomes" id="UP000254280"/>
    </source>
</evidence>
<proteinExistence type="predicted"/>
<dbReference type="Proteomes" id="UP000254280">
    <property type="component" value="Unassembled WGS sequence"/>
</dbReference>
<dbReference type="AlphaFoldDB" id="A0A379B2G5"/>
<gene>
    <name evidence="1" type="ORF">NCTC10699_00400</name>
</gene>
<keyword evidence="2" id="KW-1185">Reference proteome</keyword>
<protein>
    <submittedName>
        <fullName evidence="1">Uncharacterized protein</fullName>
    </submittedName>
</protein>
<accession>A0A379B2G5</accession>
<evidence type="ECO:0000313" key="1">
    <source>
        <dbReference type="EMBL" id="SUB32813.1"/>
    </source>
</evidence>